<dbReference type="EMBL" id="JAACYS010000001">
    <property type="protein sequence ID" value="NCU16255.1"/>
    <property type="molecule type" value="Genomic_DNA"/>
</dbReference>
<keyword evidence="2" id="KW-1185">Reference proteome</keyword>
<protein>
    <recommendedName>
        <fullName evidence="3">YlqD protein</fullName>
    </recommendedName>
</protein>
<sequence length="129" mass="15418">MQIITTVTVNQVLTEKSREKLFHSFQSRKIELQKEIDQLKFERKRLEKTKKYNINMLHNYFEKEIENRNEKIKLLDFQLEQLEILPLGSQLKEREVQGLVNVEVGDKWDDFLNKTIVVKDGIITEIRGD</sequence>
<dbReference type="Gene3D" id="6.10.140.1110">
    <property type="match status" value="1"/>
</dbReference>
<dbReference type="InterPro" id="IPR021297">
    <property type="entry name" value="YlqD"/>
</dbReference>
<proteinExistence type="predicted"/>
<evidence type="ECO:0008006" key="3">
    <source>
        <dbReference type="Google" id="ProtNLM"/>
    </source>
</evidence>
<name>A0ABX0A484_9BACI</name>
<gene>
    <name evidence="1" type="ORF">GW534_00500</name>
</gene>
<dbReference type="Pfam" id="PF11068">
    <property type="entry name" value="YlqD"/>
    <property type="match status" value="1"/>
</dbReference>
<evidence type="ECO:0000313" key="2">
    <source>
        <dbReference type="Proteomes" id="UP000743899"/>
    </source>
</evidence>
<dbReference type="Proteomes" id="UP000743899">
    <property type="component" value="Unassembled WGS sequence"/>
</dbReference>
<evidence type="ECO:0000313" key="1">
    <source>
        <dbReference type="EMBL" id="NCU16255.1"/>
    </source>
</evidence>
<organism evidence="1 2">
    <name type="scientific">Pallidibacillus pasinlerensis</name>
    <dbReference type="NCBI Taxonomy" id="2703818"/>
    <lineage>
        <taxon>Bacteria</taxon>
        <taxon>Bacillati</taxon>
        <taxon>Bacillota</taxon>
        <taxon>Bacilli</taxon>
        <taxon>Bacillales</taxon>
        <taxon>Bacillaceae</taxon>
        <taxon>Pallidibacillus</taxon>
    </lineage>
</organism>
<reference evidence="1 2" key="1">
    <citation type="submission" date="2020-01" db="EMBL/GenBank/DDBJ databases">
        <title>A novel Bacillus sp. from Pasinler.</title>
        <authorList>
            <person name="Adiguzel A."/>
            <person name="Ay H."/>
            <person name="Baltaci M.O."/>
        </authorList>
    </citation>
    <scope>NUCLEOTIDE SEQUENCE [LARGE SCALE GENOMIC DNA]</scope>
    <source>
        <strain evidence="1 2">P1</strain>
    </source>
</reference>
<accession>A0ABX0A484</accession>
<dbReference type="RefSeq" id="WP_161919087.1">
    <property type="nucleotide sequence ID" value="NZ_JAACYS010000001.1"/>
</dbReference>
<comment type="caution">
    <text evidence="1">The sequence shown here is derived from an EMBL/GenBank/DDBJ whole genome shotgun (WGS) entry which is preliminary data.</text>
</comment>